<dbReference type="SUPFAM" id="SSF81296">
    <property type="entry name" value="E set domains"/>
    <property type="match status" value="2"/>
</dbReference>
<evidence type="ECO:0000313" key="3">
    <source>
        <dbReference type="Proteomes" id="UP000051952"/>
    </source>
</evidence>
<reference evidence="3" key="1">
    <citation type="submission" date="2015-09" db="EMBL/GenBank/DDBJ databases">
        <authorList>
            <consortium name="Pathogen Informatics"/>
        </authorList>
    </citation>
    <scope>NUCLEOTIDE SEQUENCE [LARGE SCALE GENOMIC DNA]</scope>
    <source>
        <strain evidence="3">Lake Konstanz</strain>
    </source>
</reference>
<dbReference type="GO" id="GO:0015031">
    <property type="term" value="P:protein transport"/>
    <property type="evidence" value="ECO:0007669"/>
    <property type="project" value="TreeGrafter"/>
</dbReference>
<dbReference type="InterPro" id="IPR050357">
    <property type="entry name" value="Arrestin_domain-protein"/>
</dbReference>
<dbReference type="EMBL" id="CYKH01000899">
    <property type="protein sequence ID" value="CUG60782.1"/>
    <property type="molecule type" value="Genomic_DNA"/>
</dbReference>
<dbReference type="GO" id="GO:0005737">
    <property type="term" value="C:cytoplasm"/>
    <property type="evidence" value="ECO:0007669"/>
    <property type="project" value="TreeGrafter"/>
</dbReference>
<evidence type="ECO:0000313" key="2">
    <source>
        <dbReference type="EMBL" id="CUG60782.1"/>
    </source>
</evidence>
<keyword evidence="3" id="KW-1185">Reference proteome</keyword>
<dbReference type="OMA" id="TRCAITR"/>
<dbReference type="InterPro" id="IPR014756">
    <property type="entry name" value="Ig_E-set"/>
</dbReference>
<dbReference type="InterPro" id="IPR011021">
    <property type="entry name" value="Arrestin-like_N"/>
</dbReference>
<feature type="domain" description="Arrestin-like N-terminal" evidence="1">
    <location>
        <begin position="19"/>
        <end position="158"/>
    </location>
</feature>
<evidence type="ECO:0000259" key="1">
    <source>
        <dbReference type="Pfam" id="PF00339"/>
    </source>
</evidence>
<dbReference type="Gene3D" id="2.60.40.640">
    <property type="match status" value="2"/>
</dbReference>
<dbReference type="VEuPathDB" id="TriTrypDB:BSAL_82060"/>
<dbReference type="PANTHER" id="PTHR11188">
    <property type="entry name" value="ARRESTIN DOMAIN CONTAINING PROTEIN"/>
    <property type="match status" value="1"/>
</dbReference>
<dbReference type="OrthoDB" id="2333384at2759"/>
<organism evidence="2 3">
    <name type="scientific">Bodo saltans</name>
    <name type="common">Flagellated protozoan</name>
    <dbReference type="NCBI Taxonomy" id="75058"/>
    <lineage>
        <taxon>Eukaryota</taxon>
        <taxon>Discoba</taxon>
        <taxon>Euglenozoa</taxon>
        <taxon>Kinetoplastea</taxon>
        <taxon>Metakinetoplastina</taxon>
        <taxon>Eubodonida</taxon>
        <taxon>Bodonidae</taxon>
        <taxon>Bodo</taxon>
    </lineage>
</organism>
<dbReference type="Proteomes" id="UP000051952">
    <property type="component" value="Unassembled WGS sequence"/>
</dbReference>
<protein>
    <submittedName>
        <fullName evidence="2">Arrestin-like protein, putative</fullName>
    </submittedName>
</protein>
<dbReference type="InterPro" id="IPR014752">
    <property type="entry name" value="Arrestin-like_C"/>
</dbReference>
<name>A0A0S4J277_BODSA</name>
<proteinExistence type="predicted"/>
<dbReference type="PANTHER" id="PTHR11188:SF17">
    <property type="entry name" value="FI21816P1"/>
    <property type="match status" value="1"/>
</dbReference>
<dbReference type="Pfam" id="PF00339">
    <property type="entry name" value="Arrestin_N"/>
    <property type="match status" value="1"/>
</dbReference>
<dbReference type="AlphaFoldDB" id="A0A0S4J277"/>
<gene>
    <name evidence="2" type="ORF">BSAL_82060</name>
</gene>
<sequence>MGLFDTFRVKDQKIDLHTPAVYAGMLVRGVFSFSTTSNVSSRAVRIKLAGRERTHVEQSSGSGKNRRTHHYYGTTILHKELFTISGDTKINPTGKSSELPSGTYAIPFEFYLPHGLPSSGRATTAHNYAVVEYQLKAYIDIPYGPDAKVRVPLQVLATMPIGQYMTRSIGGIPEPLNVPVTCCCCISKGSVKFSAQADKNIISLDRPDPVTVTVWIDNSNGEEPVNAIVVSFENRSTFNACGHTRCAITRVSSVRQPVTIAKGASQNVTVTVPIGPGQQKHEVFTTLHPSMVGKLIQSHWVVATELDIPYAADPIIAFPIVVTPRVDDSNQAPPLDWSRNTYPDLSKGQMKEFAYLVPPVMENFARGLDVLPGVTGGAPTAPYGGRIRCGDRGGSYGSTAPAAAPGTPASIY</sequence>
<accession>A0A0S4J277</accession>